<proteinExistence type="predicted"/>
<dbReference type="Pfam" id="PF19662">
    <property type="entry name" value="DUF6165"/>
    <property type="match status" value="1"/>
</dbReference>
<reference evidence="2" key="1">
    <citation type="journal article" date="2014" name="Genome Biol. Evol.">
        <title>Pangenome evidence for extensive interdomain horizontal transfer affecting lineage core and shell genes in uncultured planktonic thaumarchaeota and euryarchaeota.</title>
        <authorList>
            <person name="Deschamps P."/>
            <person name="Zivanovic Y."/>
            <person name="Moreira D."/>
            <person name="Rodriguez-Valera F."/>
            <person name="Lopez-Garcia P."/>
        </authorList>
    </citation>
    <scope>NUCLEOTIDE SEQUENCE</scope>
</reference>
<accession>A0A075HG73</accession>
<evidence type="ECO:0000256" key="1">
    <source>
        <dbReference type="SAM" id="Coils"/>
    </source>
</evidence>
<organism evidence="2">
    <name type="scientific">uncultured marine thaumarchaeote KM3_70_D07</name>
    <dbReference type="NCBI Taxonomy" id="1456252"/>
    <lineage>
        <taxon>Archaea</taxon>
        <taxon>Nitrososphaerota</taxon>
        <taxon>environmental samples</taxon>
    </lineage>
</organism>
<name>A0A075HG73_9ARCH</name>
<protein>
    <submittedName>
        <fullName evidence="2">Uncharacterized protein</fullName>
    </submittedName>
</protein>
<dbReference type="AlphaFoldDB" id="A0A075HG73"/>
<evidence type="ECO:0000313" key="2">
    <source>
        <dbReference type="EMBL" id="AIF15476.1"/>
    </source>
</evidence>
<sequence>MKTSISVEVAPGELIDKITILEIKLERIEDADKLANVKLDWETLSAARDAAIEPTEDLERLSAELKQANERLWQIEDDIRDRERNKDFGDAFVELSRSVYLTNDKRAALKREINELLGSRLIEEKSYASY</sequence>
<dbReference type="InterPro" id="IPR046163">
    <property type="entry name" value="DUF6165"/>
</dbReference>
<keyword evidence="1" id="KW-0175">Coiled coil</keyword>
<dbReference type="EMBL" id="KF901029">
    <property type="protein sequence ID" value="AIF15476.1"/>
    <property type="molecule type" value="Genomic_DNA"/>
</dbReference>
<feature type="coiled-coil region" evidence="1">
    <location>
        <begin position="58"/>
        <end position="85"/>
    </location>
</feature>